<dbReference type="EMBL" id="UINC01020124">
    <property type="protein sequence ID" value="SVA84804.1"/>
    <property type="molecule type" value="Genomic_DNA"/>
</dbReference>
<proteinExistence type="predicted"/>
<feature type="non-terminal residue" evidence="1">
    <location>
        <position position="1"/>
    </location>
</feature>
<dbReference type="PANTHER" id="PTHR22946">
    <property type="entry name" value="DIENELACTONE HYDROLASE DOMAIN-CONTAINING PROTEIN-RELATED"/>
    <property type="match status" value="1"/>
</dbReference>
<sequence>VNTAINRNIMAFTGFALLTVSQGVAGQGWPADQWLDQPVGDEIFGTYLDFFRYDDAIPLDRTVREVTDQDGMRVELITYVGTPGEIVTAHHYAPSAGNSIQRPYVILLHGGGRRGKMGMARLAGVLVREGFNALALDMKHFGERESGLMETFTELDKHEKLYNQESLYLSWAAQTVKDVGRGYDLLVTEYGADSEKIALIGNSRGAVAAMIAGGADQRLAAVGVINGGHFDRGERKHMGAACPANYIPRIGPRPLFFLNGQYDSDFDPERSVRPIHVLAPDAEILWAEAGHEYPSEESLEIFTDWLGVAIR</sequence>
<organism evidence="1">
    <name type="scientific">marine metagenome</name>
    <dbReference type="NCBI Taxonomy" id="408172"/>
    <lineage>
        <taxon>unclassified sequences</taxon>
        <taxon>metagenomes</taxon>
        <taxon>ecological metagenomes</taxon>
    </lineage>
</organism>
<dbReference type="InterPro" id="IPR050261">
    <property type="entry name" value="FrsA_esterase"/>
</dbReference>
<gene>
    <name evidence="1" type="ORF">METZ01_LOCUS137658</name>
</gene>
<name>A0A381Z6M6_9ZZZZ</name>
<dbReference type="AlphaFoldDB" id="A0A381Z6M6"/>
<evidence type="ECO:0008006" key="2">
    <source>
        <dbReference type="Google" id="ProtNLM"/>
    </source>
</evidence>
<protein>
    <recommendedName>
        <fullName evidence="2">Dienelactone hydrolase domain-containing protein</fullName>
    </recommendedName>
</protein>
<dbReference type="InterPro" id="IPR029058">
    <property type="entry name" value="AB_hydrolase_fold"/>
</dbReference>
<evidence type="ECO:0000313" key="1">
    <source>
        <dbReference type="EMBL" id="SVA84804.1"/>
    </source>
</evidence>
<reference evidence="1" key="1">
    <citation type="submission" date="2018-05" db="EMBL/GenBank/DDBJ databases">
        <authorList>
            <person name="Lanie J.A."/>
            <person name="Ng W.-L."/>
            <person name="Kazmierczak K.M."/>
            <person name="Andrzejewski T.M."/>
            <person name="Davidsen T.M."/>
            <person name="Wayne K.J."/>
            <person name="Tettelin H."/>
            <person name="Glass J.I."/>
            <person name="Rusch D."/>
            <person name="Podicherti R."/>
            <person name="Tsui H.-C.T."/>
            <person name="Winkler M.E."/>
        </authorList>
    </citation>
    <scope>NUCLEOTIDE SEQUENCE</scope>
</reference>
<dbReference type="Gene3D" id="3.40.50.1820">
    <property type="entry name" value="alpha/beta hydrolase"/>
    <property type="match status" value="1"/>
</dbReference>
<accession>A0A381Z6M6</accession>
<dbReference type="SUPFAM" id="SSF53474">
    <property type="entry name" value="alpha/beta-Hydrolases"/>
    <property type="match status" value="1"/>
</dbReference>